<evidence type="ECO:0000313" key="2">
    <source>
        <dbReference type="Proteomes" id="UP000005926"/>
    </source>
</evidence>
<dbReference type="SUPFAM" id="SSF50814">
    <property type="entry name" value="Lipocalins"/>
    <property type="match status" value="1"/>
</dbReference>
<comment type="caution">
    <text evidence="1">The sequence shown here is derived from an EMBL/GenBank/DDBJ whole genome shotgun (WGS) entry which is preliminary data.</text>
</comment>
<proteinExistence type="predicted"/>
<name>C8NHF4_9LACT</name>
<evidence type="ECO:0008006" key="3">
    <source>
        <dbReference type="Google" id="ProtNLM"/>
    </source>
</evidence>
<gene>
    <name evidence="1" type="ORF">HMPREF0444_1349</name>
</gene>
<evidence type="ECO:0000313" key="1">
    <source>
        <dbReference type="EMBL" id="EEW37131.1"/>
    </source>
</evidence>
<dbReference type="GeneID" id="78412097"/>
<dbReference type="AlphaFoldDB" id="C8NHF4"/>
<sequence length="139" mass="16082">MKLTIETVLSQGGETMKQRMLADATRLRKDSGFVLSYVEEETNTRVKIEVNTTEATPQVTLHRQGDVRSQMDFHHTKATKGIYELGAGRQMHFEIRTKQVHLEETEEMVLLVLEYQLFQQKQLITSSLVTFQLQIKENV</sequence>
<dbReference type="EMBL" id="ACKZ01000020">
    <property type="protein sequence ID" value="EEW37131.1"/>
    <property type="molecule type" value="Genomic_DNA"/>
</dbReference>
<accession>C8NHF4</accession>
<dbReference type="InterPro" id="IPR012674">
    <property type="entry name" value="Calycin"/>
</dbReference>
<organism evidence="1 2">
    <name type="scientific">Granulicatella adiacens ATCC 49175</name>
    <dbReference type="NCBI Taxonomy" id="638301"/>
    <lineage>
        <taxon>Bacteria</taxon>
        <taxon>Bacillati</taxon>
        <taxon>Bacillota</taxon>
        <taxon>Bacilli</taxon>
        <taxon>Lactobacillales</taxon>
        <taxon>Carnobacteriaceae</taxon>
        <taxon>Granulicatella</taxon>
    </lineage>
</organism>
<dbReference type="Pfam" id="PF09148">
    <property type="entry name" value="DUF1934"/>
    <property type="match status" value="1"/>
</dbReference>
<dbReference type="InterPro" id="IPR015231">
    <property type="entry name" value="DUF1934"/>
</dbReference>
<reference evidence="1 2" key="1">
    <citation type="submission" date="2009-08" db="EMBL/GenBank/DDBJ databases">
        <authorList>
            <person name="Muzny D."/>
            <person name="Qin X."/>
            <person name="Deng J."/>
            <person name="Jiang H."/>
            <person name="Liu Y."/>
            <person name="Qu J."/>
            <person name="Song X.-Z."/>
            <person name="Zhang L."/>
            <person name="Thornton R."/>
            <person name="Coyle M."/>
            <person name="Francisco L."/>
            <person name="Jackson L."/>
            <person name="Javaid M."/>
            <person name="Korchina V."/>
            <person name="Kovar C."/>
            <person name="Mata R."/>
            <person name="Mathew T."/>
            <person name="Ngo R."/>
            <person name="Nguyen L."/>
            <person name="Nguyen N."/>
            <person name="Okwuonu G."/>
            <person name="Ongeri F."/>
            <person name="Pham C."/>
            <person name="Simmons D."/>
            <person name="Wilczek-Boney K."/>
            <person name="Hale W."/>
            <person name="Jakkamsetti A."/>
            <person name="Pham P."/>
            <person name="Ruth R."/>
            <person name="San Lucas F."/>
            <person name="Warren J."/>
            <person name="Zhang J."/>
            <person name="Zhao Z."/>
            <person name="Zhou C."/>
            <person name="Zhu D."/>
            <person name="Lee S."/>
            <person name="Bess C."/>
            <person name="Blankenburg K."/>
            <person name="Forbes L."/>
            <person name="Fu Q."/>
            <person name="Gubbala S."/>
            <person name="Hirani K."/>
            <person name="Jayaseelan J.C."/>
            <person name="Lara F."/>
            <person name="Munidasa M."/>
            <person name="Palculict T."/>
            <person name="Patil S."/>
            <person name="Pu L.-L."/>
            <person name="Saada N."/>
            <person name="Tang L."/>
            <person name="Weissenberger G."/>
            <person name="Zhu Y."/>
            <person name="Hemphill L."/>
            <person name="Shang Y."/>
            <person name="Youmans B."/>
            <person name="Ayvaz T."/>
            <person name="Ross M."/>
            <person name="Santibanez J."/>
            <person name="Aqrawi P."/>
            <person name="Gross S."/>
            <person name="Joshi V."/>
            <person name="Fowler G."/>
            <person name="Nazareth L."/>
            <person name="Reid J."/>
            <person name="Worley K."/>
            <person name="Petrosino J."/>
            <person name="Highlander S."/>
            <person name="Gibbs R."/>
        </authorList>
    </citation>
    <scope>NUCLEOTIDE SEQUENCE [LARGE SCALE GENOMIC DNA]</scope>
    <source>
        <strain evidence="1 2">ATCC 49175</strain>
    </source>
</reference>
<keyword evidence="2" id="KW-1185">Reference proteome</keyword>
<dbReference type="RefSeq" id="WP_005607720.1">
    <property type="nucleotide sequence ID" value="NZ_CP102283.1"/>
</dbReference>
<dbReference type="HOGENOM" id="CLU_1842287_0_0_9"/>
<protein>
    <recommendedName>
        <fullName evidence="3">DUF1934 domain-containing protein</fullName>
    </recommendedName>
</protein>
<dbReference type="STRING" id="638301.HMPREF0444_1349"/>
<dbReference type="Proteomes" id="UP000005926">
    <property type="component" value="Unassembled WGS sequence"/>
</dbReference>
<dbReference type="Gene3D" id="2.40.128.20">
    <property type="match status" value="1"/>
</dbReference>